<keyword evidence="2" id="KW-1185">Reference proteome</keyword>
<evidence type="ECO:0008006" key="3">
    <source>
        <dbReference type="Google" id="ProtNLM"/>
    </source>
</evidence>
<evidence type="ECO:0000313" key="1">
    <source>
        <dbReference type="EMBL" id="MEA5580230.1"/>
    </source>
</evidence>
<dbReference type="EMBL" id="JAYGHG010000002">
    <property type="protein sequence ID" value="MEA5580230.1"/>
    <property type="molecule type" value="Genomic_DNA"/>
</dbReference>
<accession>A0ABU5UAR7</accession>
<dbReference type="Proteomes" id="UP001302120">
    <property type="component" value="Unassembled WGS sequence"/>
</dbReference>
<sequence length="82" mass="9528">MTTLEIAIAKIKRLPIEQRNEVIEFIEFLEFKLGKISHIQEQIETNEKEVSFTEAAQEFIGCLESNLEDLSYNPNYMEGFGK</sequence>
<proteinExistence type="predicted"/>
<gene>
    <name evidence="1" type="ORF">VB620_02620</name>
</gene>
<evidence type="ECO:0000313" key="2">
    <source>
        <dbReference type="Proteomes" id="UP001302120"/>
    </source>
</evidence>
<protein>
    <recommendedName>
        <fullName evidence="3">DUF2281 domain-containing protein</fullName>
    </recommendedName>
</protein>
<organism evidence="1 2">
    <name type="scientific">Nodularia harveyana UHCC-0300</name>
    <dbReference type="NCBI Taxonomy" id="2974287"/>
    <lineage>
        <taxon>Bacteria</taxon>
        <taxon>Bacillati</taxon>
        <taxon>Cyanobacteriota</taxon>
        <taxon>Cyanophyceae</taxon>
        <taxon>Nostocales</taxon>
        <taxon>Nodulariaceae</taxon>
        <taxon>Nodularia</taxon>
    </lineage>
</organism>
<name>A0ABU5UAR7_9CYAN</name>
<reference evidence="1 2" key="1">
    <citation type="submission" date="2023-12" db="EMBL/GenBank/DDBJ databases">
        <title>Baltic Sea Cyanobacteria.</title>
        <authorList>
            <person name="Delbaje E."/>
            <person name="Fewer D.P."/>
            <person name="Shishido T.K."/>
        </authorList>
    </citation>
    <scope>NUCLEOTIDE SEQUENCE [LARGE SCALE GENOMIC DNA]</scope>
    <source>
        <strain evidence="1 2">UHCC-0300</strain>
    </source>
</reference>
<comment type="caution">
    <text evidence="1">The sequence shown here is derived from an EMBL/GenBank/DDBJ whole genome shotgun (WGS) entry which is preliminary data.</text>
</comment>
<dbReference type="RefSeq" id="WP_323194569.1">
    <property type="nucleotide sequence ID" value="NZ_JAYGHG010000002.1"/>
</dbReference>